<organism evidence="1 2">
    <name type="scientific">Rothia dentocariosa</name>
    <dbReference type="NCBI Taxonomy" id="2047"/>
    <lineage>
        <taxon>Bacteria</taxon>
        <taxon>Bacillati</taxon>
        <taxon>Actinomycetota</taxon>
        <taxon>Actinomycetes</taxon>
        <taxon>Micrococcales</taxon>
        <taxon>Micrococcaceae</taxon>
        <taxon>Rothia</taxon>
    </lineage>
</organism>
<sequence>MSEQITITIDKPKQINVPGFGNVLVGLTCKELFMLKCDDNIKIGTFIHELGKVTECFVCAPEIVKELDWEFTGSCVDNPYPFDVDFYYFHHWLLTAFK</sequence>
<evidence type="ECO:0000313" key="1">
    <source>
        <dbReference type="EMBL" id="MBF1650727.1"/>
    </source>
</evidence>
<accession>A0A930KMU9</accession>
<comment type="caution">
    <text evidence="1">The sequence shown here is derived from an EMBL/GenBank/DDBJ whole genome shotgun (WGS) entry which is preliminary data.</text>
</comment>
<dbReference type="Proteomes" id="UP000769484">
    <property type="component" value="Unassembled WGS sequence"/>
</dbReference>
<proteinExistence type="predicted"/>
<dbReference type="EMBL" id="JABZXJ010000102">
    <property type="protein sequence ID" value="MBF1650727.1"/>
    <property type="molecule type" value="Genomic_DNA"/>
</dbReference>
<reference evidence="1" key="1">
    <citation type="submission" date="2020-04" db="EMBL/GenBank/DDBJ databases">
        <title>Deep metagenomics examines the oral microbiome during advanced dental caries in children, revealing novel taxa and co-occurrences with host molecules.</title>
        <authorList>
            <person name="Baker J.L."/>
            <person name="Morton J.T."/>
            <person name="Dinis M."/>
            <person name="Alvarez R."/>
            <person name="Tran N.C."/>
            <person name="Knight R."/>
            <person name="Edlund A."/>
        </authorList>
    </citation>
    <scope>NUCLEOTIDE SEQUENCE</scope>
    <source>
        <strain evidence="1">JCVI_47_bin.4</strain>
    </source>
</reference>
<dbReference type="AlphaFoldDB" id="A0A930KMU9"/>
<evidence type="ECO:0000313" key="2">
    <source>
        <dbReference type="Proteomes" id="UP000769484"/>
    </source>
</evidence>
<gene>
    <name evidence="1" type="ORF">HXO56_11735</name>
</gene>
<protein>
    <submittedName>
        <fullName evidence="1">Uncharacterized protein</fullName>
    </submittedName>
</protein>
<name>A0A930KMU9_9MICC</name>